<dbReference type="SUPFAM" id="SSF52799">
    <property type="entry name" value="(Phosphotyrosine protein) phosphatases II"/>
    <property type="match status" value="1"/>
</dbReference>
<dbReference type="InterPro" id="IPR029021">
    <property type="entry name" value="Prot-tyrosine_phosphatase-like"/>
</dbReference>
<feature type="domain" description="Tyrosine specific protein phosphatases" evidence="1">
    <location>
        <begin position="133"/>
        <end position="159"/>
    </location>
</feature>
<protein>
    <submittedName>
        <fullName evidence="2">Protein tyrosine/serine phosphatase</fullName>
    </submittedName>
</protein>
<name>A0A3S4VKL3_9ACTN</name>
<gene>
    <name evidence="2" type="ORF">NCTC12967_02527</name>
</gene>
<dbReference type="GeneID" id="64407955"/>
<dbReference type="EMBL" id="LR134406">
    <property type="protein sequence ID" value="VEH71209.1"/>
    <property type="molecule type" value="Genomic_DNA"/>
</dbReference>
<organism evidence="2 3">
    <name type="scientific">Arachnia propionica</name>
    <dbReference type="NCBI Taxonomy" id="1750"/>
    <lineage>
        <taxon>Bacteria</taxon>
        <taxon>Bacillati</taxon>
        <taxon>Actinomycetota</taxon>
        <taxon>Actinomycetes</taxon>
        <taxon>Propionibacteriales</taxon>
        <taxon>Propionibacteriaceae</taxon>
        <taxon>Arachnia</taxon>
    </lineage>
</organism>
<dbReference type="InterPro" id="IPR026893">
    <property type="entry name" value="Tyr/Ser_Pase_IphP-type"/>
</dbReference>
<dbReference type="InterPro" id="IPR000387">
    <property type="entry name" value="Tyr_Pase_dom"/>
</dbReference>
<keyword evidence="3" id="KW-1185">Reference proteome</keyword>
<dbReference type="PROSITE" id="PS50056">
    <property type="entry name" value="TYR_PHOSPHATASE_2"/>
    <property type="match status" value="1"/>
</dbReference>
<dbReference type="InterPro" id="IPR016130">
    <property type="entry name" value="Tyr_Pase_AS"/>
</dbReference>
<evidence type="ECO:0000259" key="1">
    <source>
        <dbReference type="PROSITE" id="PS50056"/>
    </source>
</evidence>
<dbReference type="AlphaFoldDB" id="A0A3S4VKL3"/>
<reference evidence="2 3" key="1">
    <citation type="submission" date="2018-12" db="EMBL/GenBank/DDBJ databases">
        <authorList>
            <consortium name="Pathogen Informatics"/>
        </authorList>
    </citation>
    <scope>NUCLEOTIDE SEQUENCE [LARGE SCALE GENOMIC DNA]</scope>
    <source>
        <strain evidence="2 3">NCTC12967</strain>
    </source>
</reference>
<dbReference type="GO" id="GO:0004721">
    <property type="term" value="F:phosphoprotein phosphatase activity"/>
    <property type="evidence" value="ECO:0007669"/>
    <property type="project" value="InterPro"/>
</dbReference>
<sequence length="238" mass="26247">MRELDWGGAPNIRDLGGLGGRWGETRYGRVARGPRRELIPERGWRAARDWGLRTVVDLRCPEEQGRRDGDPRVGEDALRDVVIRCAPTEDHDNAEFRETCFPILDSPEYWPHNLRILPGLVAAALTTLAAAEPGIFVHCSAGRDRTGMVTAILLANAGVAPGAVADDYAQSVRAMAGVASHAPTHDRQAAWNDEQVKAWLRRTRPLVERFASGIPAHLEMIGLPETTRNRLRALLLDA</sequence>
<proteinExistence type="predicted"/>
<evidence type="ECO:0000313" key="3">
    <source>
        <dbReference type="Proteomes" id="UP000273044"/>
    </source>
</evidence>
<dbReference type="RefSeq" id="WP_061788137.1">
    <property type="nucleotide sequence ID" value="NZ_LR134406.1"/>
</dbReference>
<accession>A0A3S4VKL3</accession>
<dbReference type="Gene3D" id="3.90.190.10">
    <property type="entry name" value="Protein tyrosine phosphatase superfamily"/>
    <property type="match status" value="1"/>
</dbReference>
<evidence type="ECO:0000313" key="2">
    <source>
        <dbReference type="EMBL" id="VEH71209.1"/>
    </source>
</evidence>
<dbReference type="Pfam" id="PF13350">
    <property type="entry name" value="Y_phosphatase3"/>
    <property type="match status" value="1"/>
</dbReference>
<dbReference type="Proteomes" id="UP000273044">
    <property type="component" value="Chromosome"/>
</dbReference>
<dbReference type="PROSITE" id="PS00383">
    <property type="entry name" value="TYR_PHOSPHATASE_1"/>
    <property type="match status" value="1"/>
</dbReference>